<comment type="caution">
    <text evidence="2">The sequence shown here is derived from an EMBL/GenBank/DDBJ whole genome shotgun (WGS) entry which is preliminary data.</text>
</comment>
<reference evidence="3" key="1">
    <citation type="journal article" date="2019" name="Int. J. Syst. Evol. Microbiol.">
        <title>The Global Catalogue of Microorganisms (GCM) 10K type strain sequencing project: providing services to taxonomists for standard genome sequencing and annotation.</title>
        <authorList>
            <consortium name="The Broad Institute Genomics Platform"/>
            <consortium name="The Broad Institute Genome Sequencing Center for Infectious Disease"/>
            <person name="Wu L."/>
            <person name="Ma J."/>
        </authorList>
    </citation>
    <scope>NUCLEOTIDE SEQUENCE [LARGE SCALE GENOMIC DNA]</scope>
    <source>
        <strain evidence="3">CGMCC 4.7397</strain>
    </source>
</reference>
<evidence type="ECO:0000313" key="2">
    <source>
        <dbReference type="EMBL" id="MFC5952384.1"/>
    </source>
</evidence>
<accession>A0ABW1IIK9</accession>
<dbReference type="PANTHER" id="PTHR43194:SF5">
    <property type="entry name" value="PIMELOYL-[ACYL-CARRIER PROTEIN] METHYL ESTER ESTERASE"/>
    <property type="match status" value="1"/>
</dbReference>
<dbReference type="EMBL" id="JBHSQK010000102">
    <property type="protein sequence ID" value="MFC5952384.1"/>
    <property type="molecule type" value="Genomic_DNA"/>
</dbReference>
<dbReference type="InterPro" id="IPR029058">
    <property type="entry name" value="AB_hydrolase_fold"/>
</dbReference>
<dbReference type="InterPro" id="IPR000639">
    <property type="entry name" value="Epox_hydrolase-like"/>
</dbReference>
<dbReference type="Pfam" id="PF00561">
    <property type="entry name" value="Abhydrolase_1"/>
    <property type="match status" value="1"/>
</dbReference>
<dbReference type="RefSeq" id="WP_379571220.1">
    <property type="nucleotide sequence ID" value="NZ_JBHSQK010000102.1"/>
</dbReference>
<protein>
    <submittedName>
        <fullName evidence="2">Alpha/beta fold hydrolase</fullName>
    </submittedName>
</protein>
<sequence length="274" mass="29692">MIPTLDSRRVRVAGGEVAFDRVGEGPAVVLTHGTPSWSLLWREVVPALAADHTVYLWDLLGYGRSTPPRGARPSVALHAEALAALVEAWGLDDPVLVGHDIGAAAVLRAHLRHGLPARALALLDAAVLPPWTTPVAQHIQAHLDVYRTMPEHVFHELIRAHLATATHRPLDPGTERAYLEPYAGEAGQQRYLDQVEGFDEADTREVVARLGEVAVPTLVLWGEQDRWLPADAAGRLAAAIPGARRVVVPRAGHFLPEDDPVATADELVSFLHDL</sequence>
<evidence type="ECO:0000313" key="3">
    <source>
        <dbReference type="Proteomes" id="UP001596119"/>
    </source>
</evidence>
<dbReference type="SUPFAM" id="SSF53474">
    <property type="entry name" value="alpha/beta-Hydrolases"/>
    <property type="match status" value="1"/>
</dbReference>
<name>A0ABW1IIK9_9PSEU</name>
<dbReference type="InterPro" id="IPR050228">
    <property type="entry name" value="Carboxylesterase_BioH"/>
</dbReference>
<proteinExistence type="predicted"/>
<dbReference type="GO" id="GO:0016787">
    <property type="term" value="F:hydrolase activity"/>
    <property type="evidence" value="ECO:0007669"/>
    <property type="project" value="UniProtKB-KW"/>
</dbReference>
<dbReference type="PANTHER" id="PTHR43194">
    <property type="entry name" value="HYDROLASE ALPHA/BETA FOLD FAMILY"/>
    <property type="match status" value="1"/>
</dbReference>
<dbReference type="Proteomes" id="UP001596119">
    <property type="component" value="Unassembled WGS sequence"/>
</dbReference>
<feature type="domain" description="AB hydrolase-1" evidence="1">
    <location>
        <begin position="26"/>
        <end position="260"/>
    </location>
</feature>
<evidence type="ECO:0000259" key="1">
    <source>
        <dbReference type="Pfam" id="PF00561"/>
    </source>
</evidence>
<keyword evidence="3" id="KW-1185">Reference proteome</keyword>
<gene>
    <name evidence="2" type="ORF">ACFQH9_29370</name>
</gene>
<organism evidence="2 3">
    <name type="scientific">Pseudonocardia lutea</name>
    <dbReference type="NCBI Taxonomy" id="2172015"/>
    <lineage>
        <taxon>Bacteria</taxon>
        <taxon>Bacillati</taxon>
        <taxon>Actinomycetota</taxon>
        <taxon>Actinomycetes</taxon>
        <taxon>Pseudonocardiales</taxon>
        <taxon>Pseudonocardiaceae</taxon>
        <taxon>Pseudonocardia</taxon>
    </lineage>
</organism>
<keyword evidence="2" id="KW-0378">Hydrolase</keyword>
<dbReference type="InterPro" id="IPR000073">
    <property type="entry name" value="AB_hydrolase_1"/>
</dbReference>
<dbReference type="PRINTS" id="PR00412">
    <property type="entry name" value="EPOXHYDRLASE"/>
</dbReference>
<dbReference type="PRINTS" id="PR00111">
    <property type="entry name" value="ABHYDROLASE"/>
</dbReference>
<dbReference type="Gene3D" id="3.40.50.1820">
    <property type="entry name" value="alpha/beta hydrolase"/>
    <property type="match status" value="1"/>
</dbReference>